<organism evidence="1 2">
    <name type="scientific">Phomopsis amygdali</name>
    <name type="common">Fusicoccum amygdali</name>
    <dbReference type="NCBI Taxonomy" id="1214568"/>
    <lineage>
        <taxon>Eukaryota</taxon>
        <taxon>Fungi</taxon>
        <taxon>Dikarya</taxon>
        <taxon>Ascomycota</taxon>
        <taxon>Pezizomycotina</taxon>
        <taxon>Sordariomycetes</taxon>
        <taxon>Sordariomycetidae</taxon>
        <taxon>Diaporthales</taxon>
        <taxon>Diaporthaceae</taxon>
        <taxon>Diaporthe</taxon>
    </lineage>
</organism>
<proteinExistence type="predicted"/>
<dbReference type="Proteomes" id="UP001265746">
    <property type="component" value="Unassembled WGS sequence"/>
</dbReference>
<evidence type="ECO:0000313" key="1">
    <source>
        <dbReference type="EMBL" id="KAK2601307.1"/>
    </source>
</evidence>
<accession>A0AAD9S7J8</accession>
<name>A0AAD9S7J8_PHOAM</name>
<dbReference type="AlphaFoldDB" id="A0AAD9S7J8"/>
<reference evidence="1" key="1">
    <citation type="submission" date="2023-06" db="EMBL/GenBank/DDBJ databases">
        <authorList>
            <person name="Noh H."/>
        </authorList>
    </citation>
    <scope>NUCLEOTIDE SEQUENCE</scope>
    <source>
        <strain evidence="1">DUCC20226</strain>
    </source>
</reference>
<dbReference type="EMBL" id="JAUJFL010000006">
    <property type="protein sequence ID" value="KAK2601307.1"/>
    <property type="molecule type" value="Genomic_DNA"/>
</dbReference>
<keyword evidence="2" id="KW-1185">Reference proteome</keyword>
<comment type="caution">
    <text evidence="1">The sequence shown here is derived from an EMBL/GenBank/DDBJ whole genome shotgun (WGS) entry which is preliminary data.</text>
</comment>
<evidence type="ECO:0000313" key="2">
    <source>
        <dbReference type="Proteomes" id="UP001265746"/>
    </source>
</evidence>
<sequence length="335" mass="38954">MSLKPWWDYPGQDDPKYANVAPPEELETSKAEQALDEEHLAAYARAVTNVLWTELAQSTLAQLVDGLPLWDVVYALDHYGLEQDEPVFKHRELCAGVLEKTRAFLLAFEPESLYVRTDVLQRYQSTPVGSEASKLPLIELIAVAVHAITAQLFKQVNGGLHQNEKYPSDEYYAKHVWRRRKPTPFSLWRYDDPEQYPDGNADIAAYWVEDQIFGGIVLFDRGESGTEQNGVWFHSARRGITVHVYTLRDEQTASLLLFLESEPGKAPCPFPILGDRDSVRRDWEISIPKYNIYRDRWERKFRFRSYYWYNHSQSYCRACDEDPVEHPEWGHSHEP</sequence>
<protein>
    <submittedName>
        <fullName evidence="1">Uncharacterized protein</fullName>
    </submittedName>
</protein>
<gene>
    <name evidence="1" type="ORF">N8I77_010767</name>
</gene>